<dbReference type="Pfam" id="PF07435">
    <property type="entry name" value="YycH"/>
    <property type="match status" value="1"/>
</dbReference>
<keyword evidence="1" id="KW-0472">Membrane</keyword>
<protein>
    <submittedName>
        <fullName evidence="3">Two-component system activity regulator YycH</fullName>
    </submittedName>
</protein>
<feature type="domain" description="Regulatory protein YycH" evidence="2">
    <location>
        <begin position="4"/>
        <end position="432"/>
    </location>
</feature>
<dbReference type="RefSeq" id="WP_289235490.1">
    <property type="nucleotide sequence ID" value="NZ_CP117835.1"/>
</dbReference>
<reference evidence="3" key="1">
    <citation type="submission" date="2023-10" db="EMBL/GenBank/DDBJ databases">
        <title>Screening of Alkalihalophilus pseudofirmusBZ-TG-HK211 and Its Alleviation of Salt Stress on Rapeseed Growth.</title>
        <authorList>
            <person name="Zhao B."/>
            <person name="Guo T."/>
        </authorList>
    </citation>
    <scope>NUCLEOTIDE SEQUENCE</scope>
    <source>
        <strain evidence="3">BZ-TG-HK211</strain>
    </source>
</reference>
<sequence>MNYEHVKTGLLIGLVGLSIILTWQLWTFQPDINFLGESEELERTSLISEEVRLSDVIRPEKLITHVDGQTAMIPRHTDAFDEFFDQLLQAELDEGDMLATGPFPKPGVSAGIEVIFPAAVPTDTLLAMFEVDREVFNLPTSEVDRLYVYIDNNQDEVAMQLLFGEDERVVEVETSFSANEFQEWMRGDYIPVTSVSQGPNHTQLHQHVYVPVEPVEVERMTYTTSPIDVNYFINELFNEPNSVRANLADQNESFTDGNRIIQLRNDGEFMDYNNPLFSENQERSSRHIVQNSFDFINSHGGWSDPYILSDWAVADVREEAEYMLHVDGTPVISYEGQSIMSLKVGRIGSQIVSYERPLFDLDNQPINAIQRVELPSGEAVLERLNEQEYFDPNRLEKVMVGYEMNKQNVSLVTLEPYWYVLYDGQWQKVTFNDGASEEGMQ</sequence>
<evidence type="ECO:0000313" key="3">
    <source>
        <dbReference type="EMBL" id="MDV2887394.1"/>
    </source>
</evidence>
<dbReference type="InterPro" id="IPR042274">
    <property type="entry name" value="YycH/YycI_2"/>
</dbReference>
<dbReference type="Gene3D" id="3.30.310.160">
    <property type="entry name" value="YycH protein, domain 2"/>
    <property type="match status" value="1"/>
</dbReference>
<accession>A0AAJ2NS33</accession>
<dbReference type="Gene3D" id="3.10.450.310">
    <property type="match status" value="1"/>
</dbReference>
<evidence type="ECO:0000259" key="2">
    <source>
        <dbReference type="Pfam" id="PF07435"/>
    </source>
</evidence>
<evidence type="ECO:0000313" key="4">
    <source>
        <dbReference type="Proteomes" id="UP001285636"/>
    </source>
</evidence>
<organism evidence="3 4">
    <name type="scientific">Alkalihalophilus pseudofirmus</name>
    <name type="common">Bacillus pseudofirmus</name>
    <dbReference type="NCBI Taxonomy" id="79885"/>
    <lineage>
        <taxon>Bacteria</taxon>
        <taxon>Bacillati</taxon>
        <taxon>Bacillota</taxon>
        <taxon>Bacilli</taxon>
        <taxon>Bacillales</taxon>
        <taxon>Bacillaceae</taxon>
        <taxon>Alkalihalophilus</taxon>
    </lineage>
</organism>
<dbReference type="AlphaFoldDB" id="A0AAJ2NS33"/>
<feature type="transmembrane region" description="Helical" evidence="1">
    <location>
        <begin position="9"/>
        <end position="26"/>
    </location>
</feature>
<gene>
    <name evidence="3" type="primary">yycH</name>
    <name evidence="3" type="ORF">RYX45_19595</name>
</gene>
<comment type="caution">
    <text evidence="3">The sequence shown here is derived from an EMBL/GenBank/DDBJ whole genome shotgun (WGS) entry which is preliminary data.</text>
</comment>
<keyword evidence="1" id="KW-1133">Transmembrane helix</keyword>
<name>A0AAJ2NS33_ALKPS</name>
<dbReference type="EMBL" id="JAWJAY010000012">
    <property type="protein sequence ID" value="MDV2887394.1"/>
    <property type="molecule type" value="Genomic_DNA"/>
</dbReference>
<proteinExistence type="predicted"/>
<dbReference type="Proteomes" id="UP001285636">
    <property type="component" value="Unassembled WGS sequence"/>
</dbReference>
<dbReference type="CDD" id="cd15787">
    <property type="entry name" value="YycH_N"/>
    <property type="match status" value="1"/>
</dbReference>
<evidence type="ECO:0000256" key="1">
    <source>
        <dbReference type="SAM" id="Phobius"/>
    </source>
</evidence>
<dbReference type="InterPro" id="IPR009996">
    <property type="entry name" value="YycH"/>
</dbReference>
<keyword evidence="1" id="KW-0812">Transmembrane</keyword>